<evidence type="ECO:0000313" key="3">
    <source>
        <dbReference type="Proteomes" id="UP001185706"/>
    </source>
</evidence>
<reference evidence="2" key="1">
    <citation type="submission" date="2023-08" db="EMBL/GenBank/DDBJ databases">
        <title>Genomic characterization of the C. tuberculostearicum species complex, a ubiquitous member of the human skin microbiome.</title>
        <authorList>
            <person name="Ahmed N."/>
            <person name="Deming C."/>
            <person name="Conlan S."/>
            <person name="Segre J."/>
        </authorList>
    </citation>
    <scope>NUCLEOTIDE SEQUENCE</scope>
    <source>
        <strain evidence="2">CTNIH22</strain>
    </source>
</reference>
<gene>
    <name evidence="2" type="ORF">RAE03_01685</name>
</gene>
<accession>A0AAE4NJ18</accession>
<organism evidence="2 3">
    <name type="scientific">Corynebacterium tuberculostearicum</name>
    <dbReference type="NCBI Taxonomy" id="38304"/>
    <lineage>
        <taxon>Bacteria</taxon>
        <taxon>Bacillati</taxon>
        <taxon>Actinomycetota</taxon>
        <taxon>Actinomycetes</taxon>
        <taxon>Mycobacteriales</taxon>
        <taxon>Corynebacteriaceae</taxon>
        <taxon>Corynebacterium</taxon>
    </lineage>
</organism>
<dbReference type="Pfam" id="PF09369">
    <property type="entry name" value="MZB"/>
    <property type="match status" value="1"/>
</dbReference>
<evidence type="ECO:0000313" key="2">
    <source>
        <dbReference type="EMBL" id="MDV2418496.1"/>
    </source>
</evidence>
<comment type="caution">
    <text evidence="2">The sequence shown here is derived from an EMBL/GenBank/DDBJ whole genome shotgun (WGS) entry which is preliminary data.</text>
</comment>
<dbReference type="InterPro" id="IPR047721">
    <property type="entry name" value="DrmB"/>
</dbReference>
<dbReference type="RefSeq" id="WP_316993021.1">
    <property type="nucleotide sequence ID" value="NZ_JAVBIB010000002.1"/>
</dbReference>
<protein>
    <submittedName>
        <fullName evidence="2">DUF1998 domain-containing protein</fullName>
    </submittedName>
</protein>
<dbReference type="AlphaFoldDB" id="A0AAE4NJ18"/>
<dbReference type="NCBIfam" id="NF038324">
    <property type="entry name" value="DrmB_fam"/>
    <property type="match status" value="1"/>
</dbReference>
<feature type="domain" description="MrfA-like Zn-binding" evidence="1">
    <location>
        <begin position="501"/>
        <end position="603"/>
    </location>
</feature>
<dbReference type="Proteomes" id="UP001185706">
    <property type="component" value="Unassembled WGS sequence"/>
</dbReference>
<dbReference type="InterPro" id="IPR018973">
    <property type="entry name" value="MZB"/>
</dbReference>
<evidence type="ECO:0000259" key="1">
    <source>
        <dbReference type="Pfam" id="PF09369"/>
    </source>
</evidence>
<dbReference type="EMBL" id="JAVBIB010000002">
    <property type="protein sequence ID" value="MDV2418496.1"/>
    <property type="molecule type" value="Genomic_DNA"/>
</dbReference>
<name>A0AAE4NJ18_9CORY</name>
<proteinExistence type="predicted"/>
<sequence length="642" mass="71749">MVIAKIRRAQLVSPFGVGAMNVLIDGTSVITGGLDHWFDGPDATKIDPGEFATSDWRLARRLKVKEFRLPPDYRDGGDITGVKNLQLQVPVSRFPLWAFCPYCKSLDKGRPASRNQLRCKNPIHRGKRPVMTQVPFVTFCSDGHLDDFPFREWVHRSQSTKCRGHLFLISKGNGLDNQIVRCGSDDPNSAYSGCGRSRSLANTMGMKDRDAGTTQLSEGLLRGDDVFTCSGKMPWLGEYSAEGGCQNNVRAGLRGGGNVYFPRVESSIYIPQTQISLPPEAEKVVRDDELISDVKTFVDILSGELNRAIDIVFDKRRVSSRVRESISAEEWREVIGLRLESTESDFDIPESNDLEDEQEWRFPEYQMIREEPTDADLSAYDPGIHSELSSHVGRVRAVDVLKETRALRGFTRGMGTSLPLQKGKQLLRRNRKDDDFWLPAYVVRGEGIYIELNEGKLRHWEQSEFAVERVKAIQRNEFRVAEQMGREAVELSPRFVLIHTLAHILINQLVFDCGYSSASLRERLYVSDKETNAMAGLLVYTAAGDSDGTLGGLVRLAGKEELNRVLFTAVEEARWCSVDPICMETGAAGQGPNSCNLAACHACSLVPETSCENFNKFLDRGLLVGTFDEPDKGFFSDMFSSS</sequence>